<evidence type="ECO:0000256" key="1">
    <source>
        <dbReference type="ARBA" id="ARBA00022737"/>
    </source>
</evidence>
<dbReference type="Gene3D" id="1.25.40.20">
    <property type="entry name" value="Ankyrin repeat-containing domain"/>
    <property type="match status" value="3"/>
</dbReference>
<dbReference type="PANTHER" id="PTHR24198">
    <property type="entry name" value="ANKYRIN REPEAT AND PROTEIN KINASE DOMAIN-CONTAINING PROTEIN"/>
    <property type="match status" value="1"/>
</dbReference>
<dbReference type="EMBL" id="CAIIXF020000006">
    <property type="protein sequence ID" value="CAH1785394.1"/>
    <property type="molecule type" value="Genomic_DNA"/>
</dbReference>
<dbReference type="PANTHER" id="PTHR24198:SF165">
    <property type="entry name" value="ANKYRIN REPEAT-CONTAINING PROTEIN-RELATED"/>
    <property type="match status" value="1"/>
</dbReference>
<dbReference type="OrthoDB" id="6283900at2759"/>
<gene>
    <name evidence="4" type="ORF">OFUS_LOCUS11459</name>
</gene>
<feature type="repeat" description="ANK" evidence="3">
    <location>
        <begin position="47"/>
        <end position="79"/>
    </location>
</feature>
<dbReference type="Proteomes" id="UP000749559">
    <property type="component" value="Unassembled WGS sequence"/>
</dbReference>
<reference evidence="4" key="1">
    <citation type="submission" date="2022-03" db="EMBL/GenBank/DDBJ databases">
        <authorList>
            <person name="Martin C."/>
        </authorList>
    </citation>
    <scope>NUCLEOTIDE SEQUENCE</scope>
</reference>
<dbReference type="AlphaFoldDB" id="A0A8S4NU43"/>
<protein>
    <submittedName>
        <fullName evidence="4">Uncharacterized protein</fullName>
    </submittedName>
</protein>
<proteinExistence type="predicted"/>
<dbReference type="Pfam" id="PF00023">
    <property type="entry name" value="Ank"/>
    <property type="match status" value="2"/>
</dbReference>
<dbReference type="InterPro" id="IPR002110">
    <property type="entry name" value="Ankyrin_rpt"/>
</dbReference>
<dbReference type="SMART" id="SM00248">
    <property type="entry name" value="ANK"/>
    <property type="match status" value="10"/>
</dbReference>
<dbReference type="PROSITE" id="PS50088">
    <property type="entry name" value="ANK_REPEAT"/>
    <property type="match status" value="2"/>
</dbReference>
<keyword evidence="2 3" id="KW-0040">ANK repeat</keyword>
<name>A0A8S4NU43_OWEFU</name>
<keyword evidence="1" id="KW-0677">Repeat</keyword>
<accession>A0A8S4NU43</accession>
<dbReference type="Pfam" id="PF12796">
    <property type="entry name" value="Ank_2"/>
    <property type="match status" value="2"/>
</dbReference>
<dbReference type="SUPFAM" id="SSF48403">
    <property type="entry name" value="Ankyrin repeat"/>
    <property type="match status" value="2"/>
</dbReference>
<dbReference type="PROSITE" id="PS50297">
    <property type="entry name" value="ANK_REP_REGION"/>
    <property type="match status" value="2"/>
</dbReference>
<evidence type="ECO:0000313" key="5">
    <source>
        <dbReference type="Proteomes" id="UP000749559"/>
    </source>
</evidence>
<evidence type="ECO:0000313" key="4">
    <source>
        <dbReference type="EMBL" id="CAH1785394.1"/>
    </source>
</evidence>
<evidence type="ECO:0000256" key="2">
    <source>
        <dbReference type="ARBA" id="ARBA00023043"/>
    </source>
</evidence>
<organism evidence="4 5">
    <name type="scientific">Owenia fusiformis</name>
    <name type="common">Polychaete worm</name>
    <dbReference type="NCBI Taxonomy" id="6347"/>
    <lineage>
        <taxon>Eukaryota</taxon>
        <taxon>Metazoa</taxon>
        <taxon>Spiralia</taxon>
        <taxon>Lophotrochozoa</taxon>
        <taxon>Annelida</taxon>
        <taxon>Polychaeta</taxon>
        <taxon>Sedentaria</taxon>
        <taxon>Canalipalpata</taxon>
        <taxon>Sabellida</taxon>
        <taxon>Oweniida</taxon>
        <taxon>Oweniidae</taxon>
        <taxon>Owenia</taxon>
    </lineage>
</organism>
<keyword evidence="5" id="KW-1185">Reference proteome</keyword>
<sequence length="561" mass="63214">MLKTNEVITSDMSTPTVLFSYIERNDTASLRQAIKFGGINPNHWCASDQSPLNYAIKLQYPAIMKVLLENGASPNMIDNNQMIPIQIALSMASACKDRTICTLANCQPDISRTMHYTADANEYMKDQEEINYTINLEHFKGNIWNTQNTKDATYTDTVTIIKHLVEHGCIVNTLYCPVSASNPFLKVSALHDAVMTLQPEVVEVLLQSDNINVDLLTSEGRTALSIACNNRQIHEEDDASLKIIKTLIGHNCDVNKGDKDLSTPLRIALEKNDEKLCKLLSEAAVEVKDVLYSPMYVAITRGCSVAIVDALINLGCDINRIMNFMGETCLILATHKGRCDLVELLLLRGSNVPRSWYKGEAILSAVEQDDVNILKLFIHHGVDIECNNNSKTSIVHETVMHNSQQVLNYLIRDTTIDLDQVDHQGKTPLYIAAARGHLKCLKLLVENGCDIHTRCNKQFSIFEVAVFSENVQCVEFLLSIWSHPQPIIAKILNNPKESHENVRHWARIKSFLEMKMGEFPSLQQVTRDNIRKLVGQRNLEAKMIEVGLPKRMTSYIMYKDK</sequence>
<dbReference type="InterPro" id="IPR036770">
    <property type="entry name" value="Ankyrin_rpt-contain_sf"/>
</dbReference>
<comment type="caution">
    <text evidence="4">The sequence shown here is derived from an EMBL/GenBank/DDBJ whole genome shotgun (WGS) entry which is preliminary data.</text>
</comment>
<evidence type="ECO:0000256" key="3">
    <source>
        <dbReference type="PROSITE-ProRule" id="PRU00023"/>
    </source>
</evidence>
<feature type="repeat" description="ANK" evidence="3">
    <location>
        <begin position="424"/>
        <end position="456"/>
    </location>
</feature>